<name>A0A1T2KZ37_9GAMM</name>
<gene>
    <name evidence="1" type="ORF">BOW52_09315</name>
</gene>
<protein>
    <submittedName>
        <fullName evidence="1">Uncharacterized protein</fullName>
    </submittedName>
</protein>
<reference evidence="1 2" key="1">
    <citation type="submission" date="2016-11" db="EMBL/GenBank/DDBJ databases">
        <title>Mixed transmission modes and dynamic genome evolution in an obligate animal-bacterial symbiosis.</title>
        <authorList>
            <person name="Russell S.L."/>
            <person name="Corbett-Detig R.B."/>
            <person name="Cavanaugh C.M."/>
        </authorList>
    </citation>
    <scope>NUCLEOTIDE SEQUENCE [LARGE SCALE GENOMIC DNA]</scope>
    <source>
        <strain evidence="1">Sp-SM6</strain>
    </source>
</reference>
<evidence type="ECO:0000313" key="2">
    <source>
        <dbReference type="Proteomes" id="UP000190198"/>
    </source>
</evidence>
<accession>A0A1T2KZ37</accession>
<comment type="caution">
    <text evidence="1">The sequence shown here is derived from an EMBL/GenBank/DDBJ whole genome shotgun (WGS) entry which is preliminary data.</text>
</comment>
<proteinExistence type="predicted"/>
<dbReference type="EMBL" id="MPRK01000220">
    <property type="protein sequence ID" value="OOZ38103.1"/>
    <property type="molecule type" value="Genomic_DNA"/>
</dbReference>
<sequence length="160" mass="16296">MEAAATPLLSAYAKYGDTTANFTGTLQNGGSNVVVDTDIGVTVQSYDAATLEADVPDVLTAGFAGAVYDNGTQSGAGTLTPDEANGNLQKAVNGGAHTLAPPTNSTTLVLQYTNNASAGTITTSGFTKVDGAFTTTDGDDFMCYITKNGTFSYLNIVALQ</sequence>
<keyword evidence="2" id="KW-1185">Reference proteome</keyword>
<organism evidence="1 2">
    <name type="scientific">Solemya elarraichensis gill symbiont</name>
    <dbReference type="NCBI Taxonomy" id="1918949"/>
    <lineage>
        <taxon>Bacteria</taxon>
        <taxon>Pseudomonadati</taxon>
        <taxon>Pseudomonadota</taxon>
        <taxon>Gammaproteobacteria</taxon>
        <taxon>sulfur-oxidizing symbionts</taxon>
    </lineage>
</organism>
<dbReference type="Proteomes" id="UP000190198">
    <property type="component" value="Unassembled WGS sequence"/>
</dbReference>
<dbReference type="AlphaFoldDB" id="A0A1T2KZ37"/>
<evidence type="ECO:0000313" key="1">
    <source>
        <dbReference type="EMBL" id="OOZ38103.1"/>
    </source>
</evidence>